<keyword evidence="3" id="KW-1133">Transmembrane helix</keyword>
<reference evidence="5" key="2">
    <citation type="submission" date="2024-05" db="EMBL/GenBank/DDBJ databases">
        <title>Rhodohalobacter halophilus gen. nov., sp. nov., a moderately halophilic member of the family Balneolaceae.</title>
        <authorList>
            <person name="Xia J."/>
        </authorList>
    </citation>
    <scope>NUCLEOTIDE SEQUENCE</scope>
    <source>
        <strain evidence="5">WB101</strain>
    </source>
</reference>
<dbReference type="SUPFAM" id="SSF50156">
    <property type="entry name" value="PDZ domain-like"/>
    <property type="match status" value="2"/>
</dbReference>
<organism evidence="5 6">
    <name type="scientific">Rhodohalobacter sulfatireducens</name>
    <dbReference type="NCBI Taxonomy" id="2911366"/>
    <lineage>
        <taxon>Bacteria</taxon>
        <taxon>Pseudomonadati</taxon>
        <taxon>Balneolota</taxon>
        <taxon>Balneolia</taxon>
        <taxon>Balneolales</taxon>
        <taxon>Balneolaceae</taxon>
        <taxon>Rhodohalobacter</taxon>
    </lineage>
</organism>
<dbReference type="PANTHER" id="PTHR43343:SF3">
    <property type="entry name" value="PROTEASE DO-LIKE 8, CHLOROPLASTIC"/>
    <property type="match status" value="1"/>
</dbReference>
<dbReference type="InterPro" id="IPR009003">
    <property type="entry name" value="Peptidase_S1_PA"/>
</dbReference>
<keyword evidence="6" id="KW-1185">Reference proteome</keyword>
<dbReference type="InterPro" id="IPR051201">
    <property type="entry name" value="Chloro_Bact_Ser_Proteases"/>
</dbReference>
<feature type="transmembrane region" description="Helical" evidence="3">
    <location>
        <begin position="7"/>
        <end position="27"/>
    </location>
</feature>
<dbReference type="InterPro" id="IPR036034">
    <property type="entry name" value="PDZ_sf"/>
</dbReference>
<feature type="domain" description="PDZ" evidence="4">
    <location>
        <begin position="426"/>
        <end position="477"/>
    </location>
</feature>
<dbReference type="EMBL" id="JAKLWS010000048">
    <property type="protein sequence ID" value="MCG2590886.1"/>
    <property type="molecule type" value="Genomic_DNA"/>
</dbReference>
<keyword evidence="3" id="KW-0472">Membrane</keyword>
<evidence type="ECO:0000256" key="2">
    <source>
        <dbReference type="ARBA" id="ARBA00022801"/>
    </source>
</evidence>
<keyword evidence="2" id="KW-0378">Hydrolase</keyword>
<evidence type="ECO:0000313" key="5">
    <source>
        <dbReference type="EMBL" id="MCG2590886.1"/>
    </source>
</evidence>
<evidence type="ECO:0000259" key="4">
    <source>
        <dbReference type="PROSITE" id="PS50106"/>
    </source>
</evidence>
<dbReference type="Pfam" id="PF13365">
    <property type="entry name" value="Trypsin_2"/>
    <property type="match status" value="1"/>
</dbReference>
<dbReference type="RefSeq" id="WP_237856392.1">
    <property type="nucleotide sequence ID" value="NZ_JAKLWS010000048.1"/>
</dbReference>
<comment type="caution">
    <text evidence="5">The sequence shown here is derived from an EMBL/GenBank/DDBJ whole genome shotgun (WGS) entry which is preliminary data.</text>
</comment>
<dbReference type="InterPro" id="IPR001940">
    <property type="entry name" value="Peptidase_S1C"/>
</dbReference>
<proteinExistence type="predicted"/>
<accession>A0ABS9KJ84</accession>
<dbReference type="SUPFAM" id="SSF50494">
    <property type="entry name" value="Trypsin-like serine proteases"/>
    <property type="match status" value="1"/>
</dbReference>
<dbReference type="Pfam" id="PF13180">
    <property type="entry name" value="PDZ_2"/>
    <property type="match status" value="1"/>
</dbReference>
<evidence type="ECO:0000313" key="6">
    <source>
        <dbReference type="Proteomes" id="UP001165366"/>
    </source>
</evidence>
<dbReference type="InterPro" id="IPR001478">
    <property type="entry name" value="PDZ"/>
</dbReference>
<evidence type="ECO:0000256" key="1">
    <source>
        <dbReference type="ARBA" id="ARBA00022670"/>
    </source>
</evidence>
<dbReference type="PANTHER" id="PTHR43343">
    <property type="entry name" value="PEPTIDASE S12"/>
    <property type="match status" value="1"/>
</dbReference>
<dbReference type="PRINTS" id="PR00834">
    <property type="entry name" value="PROTEASES2C"/>
</dbReference>
<keyword evidence="1" id="KW-0645">Protease</keyword>
<protein>
    <submittedName>
        <fullName evidence="5">Trypsin-like peptidase domain-containing protein</fullName>
    </submittedName>
</protein>
<dbReference type="PROSITE" id="PS50106">
    <property type="entry name" value="PDZ"/>
    <property type="match status" value="2"/>
</dbReference>
<sequence>MKFRDKILSGILLILIGIMLGMILMLFRTGSFPFDLAEVQVTEVNRSTEPAWSDEDLEKIDDRFLFQSAAKQITPTVVYVETIVTNRNRGREEDIEEEDGFWERFLPPRARTVGSGVLITKDGYILTNNHVIEDAVRDGISVTLNDKRSFDARVVGRDPSTDLAVLKIDANNLPAAVIGNSDEVDVGEWVLAVGNPFRLRSTVTAGIVGALSRDVQIINDDYRIESFIQTDAAINRGNSGGALVNTSGELIGINTAIATQSGSYQGYGFAVPSNLALKIARDIIEFGEPKRGLLGIQIITVDSQTAERIGMDEIRGVMISGVPGNPAEDAGLQPDDVILAVNGETVDESNLLQERVAMFRPNDQVTLTIWREGQTFDRVLTLEERPEQEPLASRMDVEEEEELDEWEEIPESGYERGIEHQRFDIFGFTLRALSTPEDPDTFNIYFYRVQPNSEAWNKGIREGDELLELNGAGVKNMDGVENEISNSLKNNRSLDLKLQTTDGAIGFYKLN</sequence>
<gene>
    <name evidence="5" type="ORF">L6773_20115</name>
</gene>
<reference evidence="5" key="1">
    <citation type="submission" date="2022-01" db="EMBL/GenBank/DDBJ databases">
        <authorList>
            <person name="Wang Y."/>
        </authorList>
    </citation>
    <scope>NUCLEOTIDE SEQUENCE</scope>
    <source>
        <strain evidence="5">WB101</strain>
    </source>
</reference>
<dbReference type="Gene3D" id="2.30.42.10">
    <property type="match status" value="2"/>
</dbReference>
<keyword evidence="3" id="KW-0812">Transmembrane</keyword>
<dbReference type="Proteomes" id="UP001165366">
    <property type="component" value="Unassembled WGS sequence"/>
</dbReference>
<feature type="domain" description="PDZ" evidence="4">
    <location>
        <begin position="283"/>
        <end position="373"/>
    </location>
</feature>
<dbReference type="Gene3D" id="2.40.10.120">
    <property type="match status" value="1"/>
</dbReference>
<name>A0ABS9KJ84_9BACT</name>
<evidence type="ECO:0000256" key="3">
    <source>
        <dbReference type="SAM" id="Phobius"/>
    </source>
</evidence>
<dbReference type="SMART" id="SM00228">
    <property type="entry name" value="PDZ"/>
    <property type="match status" value="2"/>
</dbReference>